<dbReference type="EMBL" id="BARU01023732">
    <property type="protein sequence ID" value="GAH56558.1"/>
    <property type="molecule type" value="Genomic_DNA"/>
</dbReference>
<dbReference type="SUPFAM" id="SSF51735">
    <property type="entry name" value="NAD(P)-binding Rossmann-fold domains"/>
    <property type="match status" value="1"/>
</dbReference>
<sequence>MLELKVVVLGAGLVGNVIARDFAENIDIDVSLVDVNQDTLDKITANYNIHGICADLSNPNIIKEIVAG</sequence>
<comment type="caution">
    <text evidence="2">The sequence shown here is derived from an EMBL/GenBank/DDBJ whole genome shotgun (WGS) entry which is preliminary data.</text>
</comment>
<accession>X1IG85</accession>
<organism evidence="2">
    <name type="scientific">marine sediment metagenome</name>
    <dbReference type="NCBI Taxonomy" id="412755"/>
    <lineage>
        <taxon>unclassified sequences</taxon>
        <taxon>metagenomes</taxon>
        <taxon>ecological metagenomes</taxon>
    </lineage>
</organism>
<reference evidence="2" key="1">
    <citation type="journal article" date="2014" name="Front. Microbiol.">
        <title>High frequency of phylogenetically diverse reductive dehalogenase-homologous genes in deep subseafloor sedimentary metagenomes.</title>
        <authorList>
            <person name="Kawai M."/>
            <person name="Futagami T."/>
            <person name="Toyoda A."/>
            <person name="Takaki Y."/>
            <person name="Nishi S."/>
            <person name="Hori S."/>
            <person name="Arai W."/>
            <person name="Tsubouchi T."/>
            <person name="Morono Y."/>
            <person name="Uchiyama I."/>
            <person name="Ito T."/>
            <person name="Fujiyama A."/>
            <person name="Inagaki F."/>
            <person name="Takami H."/>
        </authorList>
    </citation>
    <scope>NUCLEOTIDE SEQUENCE</scope>
    <source>
        <strain evidence="2">Expedition CK06-06</strain>
    </source>
</reference>
<evidence type="ECO:0000313" key="2">
    <source>
        <dbReference type="EMBL" id="GAH56558.1"/>
    </source>
</evidence>
<dbReference type="InterPro" id="IPR036291">
    <property type="entry name" value="NAD(P)-bd_dom_sf"/>
</dbReference>
<dbReference type="Gene3D" id="3.40.50.720">
    <property type="entry name" value="NAD(P)-binding Rossmann-like Domain"/>
    <property type="match status" value="1"/>
</dbReference>
<protein>
    <recommendedName>
        <fullName evidence="1">RCK N-terminal domain-containing protein</fullName>
    </recommendedName>
</protein>
<dbReference type="GO" id="GO:0006813">
    <property type="term" value="P:potassium ion transport"/>
    <property type="evidence" value="ECO:0007669"/>
    <property type="project" value="InterPro"/>
</dbReference>
<feature type="non-terminal residue" evidence="2">
    <location>
        <position position="68"/>
    </location>
</feature>
<dbReference type="AlphaFoldDB" id="X1IG85"/>
<gene>
    <name evidence="2" type="ORF">S03H2_38482</name>
</gene>
<dbReference type="Pfam" id="PF02254">
    <property type="entry name" value="TrkA_N"/>
    <property type="match status" value="1"/>
</dbReference>
<feature type="domain" description="RCK N-terminal" evidence="1">
    <location>
        <begin position="6"/>
        <end position="65"/>
    </location>
</feature>
<name>X1IG85_9ZZZZ</name>
<proteinExistence type="predicted"/>
<dbReference type="InterPro" id="IPR003148">
    <property type="entry name" value="RCK_N"/>
</dbReference>
<evidence type="ECO:0000259" key="1">
    <source>
        <dbReference type="Pfam" id="PF02254"/>
    </source>
</evidence>